<proteinExistence type="predicted"/>
<gene>
    <name evidence="2" type="ORF">KQ486_11440</name>
</gene>
<feature type="transmembrane region" description="Helical" evidence="1">
    <location>
        <begin position="39"/>
        <end position="56"/>
    </location>
</feature>
<dbReference type="PANTHER" id="PTHR34351:SF2">
    <property type="entry name" value="DUF58 DOMAIN-CONTAINING PROTEIN"/>
    <property type="match status" value="1"/>
</dbReference>
<evidence type="ECO:0000256" key="1">
    <source>
        <dbReference type="SAM" id="Phobius"/>
    </source>
</evidence>
<dbReference type="PANTHER" id="PTHR34351">
    <property type="entry name" value="SLR1927 PROTEIN-RELATED"/>
    <property type="match status" value="1"/>
</dbReference>
<organism evidence="2 3">
    <name type="scientific">Allobacillus halotolerans</name>
    <dbReference type="NCBI Taxonomy" id="570278"/>
    <lineage>
        <taxon>Bacteria</taxon>
        <taxon>Bacillati</taxon>
        <taxon>Bacillota</taxon>
        <taxon>Bacilli</taxon>
        <taxon>Bacillales</taxon>
        <taxon>Bacillaceae</taxon>
        <taxon>Allobacillus</taxon>
    </lineage>
</organism>
<dbReference type="RefSeq" id="WP_216687701.1">
    <property type="nucleotide sequence ID" value="NZ_CAUPKR010000018.1"/>
</dbReference>
<sequence length="403" mass="47146">MKQFQKDRKSDRFFYGFVIIGSFFIFFSFFGIFGIYSSLMLVGIFFYIIYLVNHLYEKYIDRKLKLINIRQLIRLYPGETGQLEIHLRQDGWLPMFGARLMMTYDQNIQMDQKPMYESMNTSTVEKRLNLFGRETKKIYIPFTAAKRGVARVRSLRIEIPSLFGYGKITLNLKELVKTEILVYPEVKEVHMNQRNKHQKMGEYQTNFSIYEDPVTSYGTRDYAPEDPLNRIHWKSTAKKQVFQTKVVERVNQRSWLILLNVRSEDSPTFTEQIEGLISSVAYLCRHATMKDIPYELLINVPKRGNIPIYHVPNGVGRDHYVQSLEVLARVNTQGLTASFDSCLAYGKSIAHFHPYVFHVGVYEQGHLSSYQEMEKTGTSVFVMHERFQSVWLEPVKSHQGVAK</sequence>
<protein>
    <submittedName>
        <fullName evidence="2">DUF58 domain-containing protein</fullName>
    </submittedName>
</protein>
<dbReference type="EMBL" id="JAHLZF010000019">
    <property type="protein sequence ID" value="MBU6081627.1"/>
    <property type="molecule type" value="Genomic_DNA"/>
</dbReference>
<name>A0ABS6GR70_9BACI</name>
<keyword evidence="1" id="KW-1133">Transmembrane helix</keyword>
<comment type="caution">
    <text evidence="2">The sequence shown here is derived from an EMBL/GenBank/DDBJ whole genome shotgun (WGS) entry which is preliminary data.</text>
</comment>
<keyword evidence="3" id="KW-1185">Reference proteome</keyword>
<evidence type="ECO:0000313" key="2">
    <source>
        <dbReference type="EMBL" id="MBU6081627.1"/>
    </source>
</evidence>
<accession>A0ABS6GR70</accession>
<reference evidence="2 3" key="1">
    <citation type="journal article" date="2011" name="Int. J. Syst. Evol. Microbiol.">
        <title>Allobacillus halotolerans gen. nov., sp. nov. isolated from shrimp paste.</title>
        <authorList>
            <person name="Sheu S.Y."/>
            <person name="Arun A.B."/>
            <person name="Jiang S.R."/>
            <person name="Young C.C."/>
            <person name="Chen W.M."/>
        </authorList>
    </citation>
    <scope>NUCLEOTIDE SEQUENCE [LARGE SCALE GENOMIC DNA]</scope>
    <source>
        <strain evidence="2 3">LMG 24826</strain>
    </source>
</reference>
<keyword evidence="1" id="KW-0472">Membrane</keyword>
<dbReference type="Proteomes" id="UP000812672">
    <property type="component" value="Unassembled WGS sequence"/>
</dbReference>
<feature type="transmembrane region" description="Helical" evidence="1">
    <location>
        <begin position="12"/>
        <end position="33"/>
    </location>
</feature>
<evidence type="ECO:0000313" key="3">
    <source>
        <dbReference type="Proteomes" id="UP000812672"/>
    </source>
</evidence>
<keyword evidence="1" id="KW-0812">Transmembrane</keyword>